<dbReference type="EMBL" id="JAWDGP010006253">
    <property type="protein sequence ID" value="KAK3744669.1"/>
    <property type="molecule type" value="Genomic_DNA"/>
</dbReference>
<dbReference type="AlphaFoldDB" id="A0AAE0YGH4"/>
<reference evidence="1" key="1">
    <citation type="journal article" date="2023" name="G3 (Bethesda)">
        <title>A reference genome for the long-term kleptoplast-retaining sea slug Elysia crispata morphotype clarki.</title>
        <authorList>
            <person name="Eastman K.E."/>
            <person name="Pendleton A.L."/>
            <person name="Shaikh M.A."/>
            <person name="Suttiyut T."/>
            <person name="Ogas R."/>
            <person name="Tomko P."/>
            <person name="Gavelis G."/>
            <person name="Widhalm J.R."/>
            <person name="Wisecaver J.H."/>
        </authorList>
    </citation>
    <scope>NUCLEOTIDE SEQUENCE</scope>
    <source>
        <strain evidence="1">ECLA1</strain>
    </source>
</reference>
<evidence type="ECO:0000313" key="1">
    <source>
        <dbReference type="EMBL" id="KAK3744669.1"/>
    </source>
</evidence>
<evidence type="ECO:0000313" key="2">
    <source>
        <dbReference type="Proteomes" id="UP001283361"/>
    </source>
</evidence>
<proteinExistence type="predicted"/>
<keyword evidence="2" id="KW-1185">Reference proteome</keyword>
<organism evidence="1 2">
    <name type="scientific">Elysia crispata</name>
    <name type="common">lettuce slug</name>
    <dbReference type="NCBI Taxonomy" id="231223"/>
    <lineage>
        <taxon>Eukaryota</taxon>
        <taxon>Metazoa</taxon>
        <taxon>Spiralia</taxon>
        <taxon>Lophotrochozoa</taxon>
        <taxon>Mollusca</taxon>
        <taxon>Gastropoda</taxon>
        <taxon>Heterobranchia</taxon>
        <taxon>Euthyneura</taxon>
        <taxon>Panpulmonata</taxon>
        <taxon>Sacoglossa</taxon>
        <taxon>Placobranchoidea</taxon>
        <taxon>Plakobranchidae</taxon>
        <taxon>Elysia</taxon>
    </lineage>
</organism>
<name>A0AAE0YGH4_9GAST</name>
<accession>A0AAE0YGH4</accession>
<comment type="caution">
    <text evidence="1">The sequence shown here is derived from an EMBL/GenBank/DDBJ whole genome shotgun (WGS) entry which is preliminary data.</text>
</comment>
<dbReference type="Proteomes" id="UP001283361">
    <property type="component" value="Unassembled WGS sequence"/>
</dbReference>
<gene>
    <name evidence="1" type="ORF">RRG08_062319</name>
</gene>
<sequence length="83" mass="9833">MSPPADSEQVTRRHNVDLLKTTCGQCRRSLDHYRLQGSFRWLWINSMFVVDTQLSHPCELQAKDVVFPHKDLHRRPETEVFLQ</sequence>
<protein>
    <submittedName>
        <fullName evidence="1">Uncharacterized protein</fullName>
    </submittedName>
</protein>